<dbReference type="WBParaSite" id="PSAMB.scaffold394size53456.g5680.t1">
    <property type="protein sequence ID" value="PSAMB.scaffold394size53456.g5680.t1"/>
    <property type="gene ID" value="PSAMB.scaffold394size53456.g5680"/>
</dbReference>
<keyword evidence="1" id="KW-0732">Signal</keyword>
<reference evidence="4" key="1">
    <citation type="submission" date="2022-11" db="UniProtKB">
        <authorList>
            <consortium name="WormBaseParasite"/>
        </authorList>
    </citation>
    <scope>IDENTIFICATION</scope>
</reference>
<organism evidence="3 4">
    <name type="scientific">Plectus sambesii</name>
    <dbReference type="NCBI Taxonomy" id="2011161"/>
    <lineage>
        <taxon>Eukaryota</taxon>
        <taxon>Metazoa</taxon>
        <taxon>Ecdysozoa</taxon>
        <taxon>Nematoda</taxon>
        <taxon>Chromadorea</taxon>
        <taxon>Plectida</taxon>
        <taxon>Plectina</taxon>
        <taxon>Plectoidea</taxon>
        <taxon>Plectidae</taxon>
        <taxon>Plectus</taxon>
    </lineage>
</organism>
<keyword evidence="2" id="KW-0676">Redox-active center</keyword>
<keyword evidence="3" id="KW-1185">Reference proteome</keyword>
<dbReference type="Proteomes" id="UP000887566">
    <property type="component" value="Unplaced"/>
</dbReference>
<dbReference type="PANTHER" id="PTHR13544:SF0">
    <property type="entry name" value="THIOREDOXIN REDUCTASE-LIKE SELENOPROTEIN T"/>
    <property type="match status" value="1"/>
</dbReference>
<dbReference type="SUPFAM" id="SSF52833">
    <property type="entry name" value="Thioredoxin-like"/>
    <property type="match status" value="1"/>
</dbReference>
<dbReference type="InterPro" id="IPR019389">
    <property type="entry name" value="Selenoprotein_T"/>
</dbReference>
<evidence type="ECO:0000313" key="4">
    <source>
        <dbReference type="WBParaSite" id="PSAMB.scaffold394size53456.g5680.t1"/>
    </source>
</evidence>
<dbReference type="NCBIfam" id="TIGR02174">
    <property type="entry name" value="CXXU_selWTH"/>
    <property type="match status" value="1"/>
</dbReference>
<dbReference type="InterPro" id="IPR011893">
    <property type="entry name" value="Selenoprotein_Rdx-typ"/>
</dbReference>
<accession>A0A914WG80</accession>
<dbReference type="Gene3D" id="3.40.30.10">
    <property type="entry name" value="Glutaredoxin"/>
    <property type="match status" value="1"/>
</dbReference>
<dbReference type="Pfam" id="PF10262">
    <property type="entry name" value="Rdx"/>
    <property type="match status" value="1"/>
</dbReference>
<dbReference type="PANTHER" id="PTHR13544">
    <property type="entry name" value="SELENOPROTEIN T"/>
    <property type="match status" value="1"/>
</dbReference>
<protein>
    <submittedName>
        <fullName evidence="4">Selenoprotein T</fullName>
    </submittedName>
</protein>
<evidence type="ECO:0000313" key="3">
    <source>
        <dbReference type="Proteomes" id="UP000887566"/>
    </source>
</evidence>
<dbReference type="InterPro" id="IPR036249">
    <property type="entry name" value="Thioredoxin-like_sf"/>
</dbReference>
<sequence length="87" mass="9699">MAGQNPFQMVGMQTPSAFQWALNNKISSCMLLFFLGNAIGGQLISTGAFEVSFNDQVIWSKLESGRVPQPQEIFHMIDDQIRLVGHK</sequence>
<evidence type="ECO:0000256" key="1">
    <source>
        <dbReference type="ARBA" id="ARBA00022729"/>
    </source>
</evidence>
<evidence type="ECO:0000256" key="2">
    <source>
        <dbReference type="ARBA" id="ARBA00023284"/>
    </source>
</evidence>
<dbReference type="GO" id="GO:0004791">
    <property type="term" value="F:thioredoxin-disulfide reductase (NADPH) activity"/>
    <property type="evidence" value="ECO:0007669"/>
    <property type="project" value="TreeGrafter"/>
</dbReference>
<proteinExistence type="predicted"/>
<dbReference type="GO" id="GO:0005789">
    <property type="term" value="C:endoplasmic reticulum membrane"/>
    <property type="evidence" value="ECO:0007669"/>
    <property type="project" value="TreeGrafter"/>
</dbReference>
<dbReference type="AlphaFoldDB" id="A0A914WG80"/>
<dbReference type="GO" id="GO:0045454">
    <property type="term" value="P:cell redox homeostasis"/>
    <property type="evidence" value="ECO:0007669"/>
    <property type="project" value="TreeGrafter"/>
</dbReference>
<name>A0A914WG80_9BILA</name>